<reference evidence="2" key="1">
    <citation type="submission" date="2016-10" db="EMBL/GenBank/DDBJ databases">
        <authorList>
            <person name="Varghese N."/>
            <person name="Submissions S."/>
        </authorList>
    </citation>
    <scope>NUCLEOTIDE SEQUENCE [LARGE SCALE GENOMIC DNA]</scope>
    <source>
        <strain evidence="2">CGMCC 4.2126</strain>
    </source>
</reference>
<keyword evidence="2" id="KW-1185">Reference proteome</keyword>
<name>A0A1I4AGV1_9ACTN</name>
<accession>A0A1I4AGV1</accession>
<organism evidence="1 2">
    <name type="scientific">Streptosporangium canum</name>
    <dbReference type="NCBI Taxonomy" id="324952"/>
    <lineage>
        <taxon>Bacteria</taxon>
        <taxon>Bacillati</taxon>
        <taxon>Actinomycetota</taxon>
        <taxon>Actinomycetes</taxon>
        <taxon>Streptosporangiales</taxon>
        <taxon>Streptosporangiaceae</taxon>
        <taxon>Streptosporangium</taxon>
    </lineage>
</organism>
<dbReference type="GeneID" id="96304170"/>
<sequence length="74" mass="8197">MGRVGSSASRRIIAIGCARLGRDQSTPYPVQYDKYKAIRSAYVFSVLNARPAPRTSARYAHASTQPKILIDHHP</sequence>
<dbReference type="Proteomes" id="UP000199111">
    <property type="component" value="Unassembled WGS sequence"/>
</dbReference>
<evidence type="ECO:0000313" key="1">
    <source>
        <dbReference type="EMBL" id="SFK54969.1"/>
    </source>
</evidence>
<dbReference type="AlphaFoldDB" id="A0A1I4AGV1"/>
<dbReference type="EMBL" id="FOQY01000028">
    <property type="protein sequence ID" value="SFK54969.1"/>
    <property type="molecule type" value="Genomic_DNA"/>
</dbReference>
<gene>
    <name evidence="1" type="ORF">SAMN05216275_12832</name>
</gene>
<evidence type="ECO:0000313" key="2">
    <source>
        <dbReference type="Proteomes" id="UP000199111"/>
    </source>
</evidence>
<proteinExistence type="predicted"/>
<dbReference type="RefSeq" id="WP_177245364.1">
    <property type="nucleotide sequence ID" value="NZ_FOQY01000028.1"/>
</dbReference>
<protein>
    <submittedName>
        <fullName evidence="1">Uncharacterized protein</fullName>
    </submittedName>
</protein>